<feature type="chain" id="PRO_5029497858" evidence="1">
    <location>
        <begin position="19"/>
        <end position="534"/>
    </location>
</feature>
<evidence type="ECO:0000256" key="1">
    <source>
        <dbReference type="SAM" id="SignalP"/>
    </source>
</evidence>
<evidence type="ECO:0000313" key="2">
    <source>
        <dbReference type="EMBL" id="MVN78193.1"/>
    </source>
</evidence>
<keyword evidence="3" id="KW-1185">Reference proteome</keyword>
<sequence length="534" mass="59501">MKHFFAFLLGLLPLGLWAQRTPPPPPADAPAQIARTELLLDPNTDDVQVQAVPADTAVVLLIRRELPGSRKVRYVFQHYGPNLHLRREEEVPVPDEYEVERLCAEPGVVYALFRSHTTTGQLLAAAYDVHGGQVRTQAFTTKLCRQVVALKPLDGRLLATVTLTDEQHQTVLLLDVATGRFQFLSSLYEPLSSELTSVADSPAGRAEFVLSQSNGLKQRLMLRQLSANQGELLRSELVQTESERSLLTAQLSPPQDTSARLLAGTYALRDVRYAQGLFATDLTATPTTETTAHHSALRFYDFRHLRHFFDYLAPARSARLHSRSARREARAARPLRWHYHLLLHELLPQSGGGYTMVAEVYSPQYQYNSYNGFSPMMTGLPRGGGLAPIGSYPYSSNYGRQFLGFRTTHVLVCGFDKRGNLLWDNAFVVGPGVVRSELEPAVQALPLADGRLVLAYSIDNEVHYKRINQGEPAPNDAHVELLTAAGPTPEKVLDVTQPDLAPWVGNQYIASGFQRIKAERGPERQVFFLQVLKF</sequence>
<dbReference type="Proteomes" id="UP000441336">
    <property type="component" value="Unassembled WGS sequence"/>
</dbReference>
<keyword evidence="1" id="KW-0732">Signal</keyword>
<name>A0A7K1TIJ2_9BACT</name>
<evidence type="ECO:0000313" key="3">
    <source>
        <dbReference type="Proteomes" id="UP000441336"/>
    </source>
</evidence>
<dbReference type="RefSeq" id="WP_157568017.1">
    <property type="nucleotide sequence ID" value="NZ_WQKZ01000004.1"/>
</dbReference>
<protein>
    <submittedName>
        <fullName evidence="2">Uncharacterized protein</fullName>
    </submittedName>
</protein>
<organism evidence="2 3">
    <name type="scientific">Hymenobacter ginkgonis</name>
    <dbReference type="NCBI Taxonomy" id="2682976"/>
    <lineage>
        <taxon>Bacteria</taxon>
        <taxon>Pseudomonadati</taxon>
        <taxon>Bacteroidota</taxon>
        <taxon>Cytophagia</taxon>
        <taxon>Cytophagales</taxon>
        <taxon>Hymenobacteraceae</taxon>
        <taxon>Hymenobacter</taxon>
    </lineage>
</organism>
<reference evidence="2 3" key="1">
    <citation type="submission" date="2019-12" db="EMBL/GenBank/DDBJ databases">
        <title>Hymenobacter sp. HMF4947 Genome sequencing and assembly.</title>
        <authorList>
            <person name="Kang H."/>
            <person name="Cha I."/>
            <person name="Kim H."/>
            <person name="Joh K."/>
        </authorList>
    </citation>
    <scope>NUCLEOTIDE SEQUENCE [LARGE SCALE GENOMIC DNA]</scope>
    <source>
        <strain evidence="2 3">HMF4947</strain>
    </source>
</reference>
<gene>
    <name evidence="2" type="ORF">GO988_17835</name>
</gene>
<feature type="signal peptide" evidence="1">
    <location>
        <begin position="1"/>
        <end position="18"/>
    </location>
</feature>
<dbReference type="EMBL" id="WQKZ01000004">
    <property type="protein sequence ID" value="MVN78193.1"/>
    <property type="molecule type" value="Genomic_DNA"/>
</dbReference>
<proteinExistence type="predicted"/>
<comment type="caution">
    <text evidence="2">The sequence shown here is derived from an EMBL/GenBank/DDBJ whole genome shotgun (WGS) entry which is preliminary data.</text>
</comment>
<accession>A0A7K1TIJ2</accession>
<dbReference type="AlphaFoldDB" id="A0A7K1TIJ2"/>